<dbReference type="GO" id="GO:0005892">
    <property type="term" value="C:acetylcholine-gated channel complex"/>
    <property type="evidence" value="ECO:0007669"/>
    <property type="project" value="InterPro"/>
</dbReference>
<evidence type="ECO:0000256" key="3">
    <source>
        <dbReference type="SAM" id="SignalP"/>
    </source>
</evidence>
<dbReference type="Gene3D" id="3.10.310.50">
    <property type="match status" value="1"/>
</dbReference>
<name>A0A0N4V0R4_ENTVE</name>
<dbReference type="OrthoDB" id="5813772at2759"/>
<feature type="region of interest" description="Disordered" evidence="1">
    <location>
        <begin position="319"/>
        <end position="346"/>
    </location>
</feature>
<evidence type="ECO:0000256" key="1">
    <source>
        <dbReference type="SAM" id="MobiDB-lite"/>
    </source>
</evidence>
<evidence type="ECO:0000313" key="4">
    <source>
        <dbReference type="EMBL" id="VDD88079.1"/>
    </source>
</evidence>
<proteinExistence type="predicted"/>
<feature type="region of interest" description="Disordered" evidence="1">
    <location>
        <begin position="189"/>
        <end position="216"/>
    </location>
</feature>
<evidence type="ECO:0000313" key="6">
    <source>
        <dbReference type="WBParaSite" id="EVEC_0000351401-mRNA-1"/>
    </source>
</evidence>
<dbReference type="Proteomes" id="UP000274131">
    <property type="component" value="Unassembled WGS sequence"/>
</dbReference>
<dbReference type="WBParaSite" id="EVEC_0000351401-mRNA-1">
    <property type="protein sequence ID" value="EVEC_0000351401-mRNA-1"/>
    <property type="gene ID" value="EVEC_0000351401"/>
</dbReference>
<evidence type="ECO:0000313" key="5">
    <source>
        <dbReference type="Proteomes" id="UP000274131"/>
    </source>
</evidence>
<feature type="chain" id="PRO_5043122584" evidence="3">
    <location>
        <begin position="25"/>
        <end position="366"/>
    </location>
</feature>
<keyword evidence="2" id="KW-0812">Transmembrane</keyword>
<feature type="compositionally biased region" description="Pro residues" evidence="1">
    <location>
        <begin position="206"/>
        <end position="216"/>
    </location>
</feature>
<gene>
    <name evidence="4" type="ORF">EVEC_LOCUS3222</name>
</gene>
<sequence>MGTAAFKNFSQLLVIAFFANLILGQRVEWDATNIPNPTAGDFKRCNMKTTSSICDPDGILNEQQRYRINHELFQLEARTRQTQAADYCQKKGITAAAAIVRHIRGGTEQAAKEMANAILRNWSLDQQCKKSVVIVLATDDKRFWVARDDRVPVYANEFTEIFSNEKQLFATGKYDQGLLNVLQNTRQKALSKQQTSEGGPAVQPNQPVPQPVPPPSQKKGFRIPIWMWLLPLLLLPLLCCCCCICYCCCCRGKSRGNAEYVAGQGPTGDRSQGTAGAANAGGNRRSGLPNFLSNVGAAGLGTLATQFLSNRFRRGNQGPAAGNDRAAYHAGHQGGDARYAPASGEEGKNLYPSIVVQDQGGGGSWK</sequence>
<dbReference type="AlphaFoldDB" id="A0A0N4V0R4"/>
<organism evidence="6">
    <name type="scientific">Enterobius vermicularis</name>
    <name type="common">Human pinworm</name>
    <dbReference type="NCBI Taxonomy" id="51028"/>
    <lineage>
        <taxon>Eukaryota</taxon>
        <taxon>Metazoa</taxon>
        <taxon>Ecdysozoa</taxon>
        <taxon>Nematoda</taxon>
        <taxon>Chromadorea</taxon>
        <taxon>Rhabditida</taxon>
        <taxon>Spirurina</taxon>
        <taxon>Oxyuridomorpha</taxon>
        <taxon>Oxyuroidea</taxon>
        <taxon>Oxyuridae</taxon>
        <taxon>Enterobius</taxon>
    </lineage>
</organism>
<keyword evidence="3" id="KW-0732">Signal</keyword>
<protein>
    <submittedName>
        <fullName evidence="6">TPM_phosphatase domain-containing protein</fullName>
    </submittedName>
</protein>
<dbReference type="PANTHER" id="PTHR33748:SF6">
    <property type="entry name" value="TPM_PHOSPHATASE DOMAIN-CONTAINING PROTEIN"/>
    <property type="match status" value="1"/>
</dbReference>
<feature type="signal peptide" evidence="3">
    <location>
        <begin position="1"/>
        <end position="24"/>
    </location>
</feature>
<feature type="compositionally biased region" description="Low complexity" evidence="1">
    <location>
        <begin position="273"/>
        <end position="283"/>
    </location>
</feature>
<dbReference type="STRING" id="51028.A0A0N4V0R4"/>
<accession>A0A0N4V0R4</accession>
<dbReference type="EMBL" id="UXUI01007536">
    <property type="protein sequence ID" value="VDD88079.1"/>
    <property type="molecule type" value="Genomic_DNA"/>
</dbReference>
<dbReference type="Pfam" id="PF17175">
    <property type="entry name" value="MOLO1"/>
    <property type="match status" value="1"/>
</dbReference>
<dbReference type="InterPro" id="IPR033438">
    <property type="entry name" value="MOLO1"/>
</dbReference>
<keyword evidence="2" id="KW-1133">Transmembrane helix</keyword>
<feature type="transmembrane region" description="Helical" evidence="2">
    <location>
        <begin position="225"/>
        <end position="249"/>
    </location>
</feature>
<keyword evidence="2" id="KW-0472">Membrane</keyword>
<reference evidence="4 5" key="2">
    <citation type="submission" date="2018-10" db="EMBL/GenBank/DDBJ databases">
        <authorList>
            <consortium name="Pathogen Informatics"/>
        </authorList>
    </citation>
    <scope>NUCLEOTIDE SEQUENCE [LARGE SCALE GENOMIC DNA]</scope>
</reference>
<reference evidence="6" key="1">
    <citation type="submission" date="2017-02" db="UniProtKB">
        <authorList>
            <consortium name="WormBaseParasite"/>
        </authorList>
    </citation>
    <scope>IDENTIFICATION</scope>
</reference>
<dbReference type="PANTHER" id="PTHR33748">
    <property type="entry name" value="PROTEIN CBG04600"/>
    <property type="match status" value="1"/>
</dbReference>
<keyword evidence="5" id="KW-1185">Reference proteome</keyword>
<feature type="region of interest" description="Disordered" evidence="1">
    <location>
        <begin position="264"/>
        <end position="283"/>
    </location>
</feature>
<evidence type="ECO:0000256" key="2">
    <source>
        <dbReference type="SAM" id="Phobius"/>
    </source>
</evidence>